<feature type="compositionally biased region" description="Low complexity" evidence="1">
    <location>
        <begin position="56"/>
        <end position="71"/>
    </location>
</feature>
<feature type="region of interest" description="Disordered" evidence="1">
    <location>
        <begin position="222"/>
        <end position="375"/>
    </location>
</feature>
<feature type="compositionally biased region" description="Low complexity" evidence="1">
    <location>
        <begin position="654"/>
        <end position="684"/>
    </location>
</feature>
<feature type="region of interest" description="Disordered" evidence="1">
    <location>
        <begin position="402"/>
        <end position="530"/>
    </location>
</feature>
<protein>
    <submittedName>
        <fullName evidence="2">Uncharacterized protein</fullName>
    </submittedName>
</protein>
<feature type="compositionally biased region" description="Pro residues" evidence="1">
    <location>
        <begin position="685"/>
        <end position="696"/>
    </location>
</feature>
<feature type="compositionally biased region" description="Basic and acidic residues" evidence="1">
    <location>
        <begin position="1023"/>
        <end position="1037"/>
    </location>
</feature>
<dbReference type="Proteomes" id="UP001492380">
    <property type="component" value="Unassembled WGS sequence"/>
</dbReference>
<feature type="compositionally biased region" description="Polar residues" evidence="1">
    <location>
        <begin position="81"/>
        <end position="90"/>
    </location>
</feature>
<keyword evidence="3" id="KW-1185">Reference proteome</keyword>
<sequence>RPPKFKSKLKPLLPPSHFNSFHPIVSQVATIKMAPRKTKSGKHGKNGKKAHKNKQSARQSSRSAHQSSTSSENGGVPLYQEQPNLNQEPAQSPPRREASPVESDKATVQSSPRRSVSPDDHLTDNLPDDNSPVDPFQAPPSQLSPRRRRSPKKSKKRNATDKKPIAQSATPANSFNPTKILKRAVEHEDLSQATQQEDFPVTRYSEIRASQSRLLKRTDAAAAALPLQPPTTHDGRPLSQTTHDSRRLAHSHQVNQASRYLNPPAQNPQVAVPYHLNPSSHGQQGYATRNLNPPAQNSQVPAPYHSDPPHGQQGYAPRHFNPSAQNSQVPAPRHFNPPTQDSQGPVAPFFNPPTQYPQGHVSHDTFDQPEPSPLRPVTREFYHHAAPPRQPLYSLSNSLSNFNQAAQHQRRPDTSDVYHQAAPAQHHSSRQNYPTAPPQQYDNHLGPATSDFHNHVAPPQQQSHLYSTQVAFSQLRRNQESPHPAVPQEPYHEAGPSQPLYSTQHAFQAALNQPAHQESHHQAVPQQPLHSTQRTYQAGLNLHTPVQRHDSAHSQHHPELTFARLLHLYRPDSPSNESAHSSSDNVSHRRGRQHGTFPVGLLRKFANRPHDVDLLPLPLLEKTATANVYCKGFGGYFSEDDIDIILKMSSQDPRVQQAMRSQQAQRVQQAQRAQQAPLSPTAAPFNPPTPTLPTPRPDFCRTWSNETLNKYAWTLRRISQDRTSRQAEGATSPSEPPSPAPLPMRRTVFLGPDMEVSSETWDLFQLALCGRLALLKQEATEYEERAAARTFEELSGAARANINEVAAATGKSGPFEFTDEELFGAFGFKPPSPEQAGRLLTCYREVLAEHQEKDKAAPPPPMQGSGLGFGVEVPASVDRHFLADVYLARGGPKLQRDHPSLAIRAAGPFGKGLSAEDEDALVPAAAAAPTTPAAAPSAPGPSAAATPSAAAVPAARKPLGKAPAPALVPASLPPSGGSKAPLGKKVPAATLASAIREPWAKPSPVPSAWKAEFDRSVWNGKQLPKELRRNQPPPKEDGEGEEGPFKSFIPGLGPDH</sequence>
<feature type="region of interest" description="Disordered" evidence="1">
    <location>
        <begin position="653"/>
        <end position="697"/>
    </location>
</feature>
<feature type="non-terminal residue" evidence="2">
    <location>
        <position position="1"/>
    </location>
</feature>
<organism evidence="2 3">
    <name type="scientific">Phyllosticta capitalensis</name>
    <dbReference type="NCBI Taxonomy" id="121624"/>
    <lineage>
        <taxon>Eukaryota</taxon>
        <taxon>Fungi</taxon>
        <taxon>Dikarya</taxon>
        <taxon>Ascomycota</taxon>
        <taxon>Pezizomycotina</taxon>
        <taxon>Dothideomycetes</taxon>
        <taxon>Dothideomycetes incertae sedis</taxon>
        <taxon>Botryosphaeriales</taxon>
        <taxon>Phyllostictaceae</taxon>
        <taxon>Phyllosticta</taxon>
    </lineage>
</organism>
<feature type="region of interest" description="Disordered" evidence="1">
    <location>
        <begin position="571"/>
        <end position="594"/>
    </location>
</feature>
<dbReference type="EMBL" id="JBBWRZ010000009">
    <property type="protein sequence ID" value="KAK8228920.1"/>
    <property type="molecule type" value="Genomic_DNA"/>
</dbReference>
<feature type="compositionally biased region" description="Polar residues" evidence="1">
    <location>
        <begin position="430"/>
        <end position="442"/>
    </location>
</feature>
<name>A0ABR1YFU4_9PEZI</name>
<feature type="region of interest" description="Disordered" evidence="1">
    <location>
        <begin position="927"/>
        <end position="949"/>
    </location>
</feature>
<feature type="compositionally biased region" description="Polar residues" evidence="1">
    <location>
        <begin position="499"/>
        <end position="516"/>
    </location>
</feature>
<feature type="compositionally biased region" description="Basic residues" evidence="1">
    <location>
        <begin position="145"/>
        <end position="157"/>
    </location>
</feature>
<feature type="compositionally biased region" description="Polar residues" evidence="1">
    <location>
        <begin position="167"/>
        <end position="177"/>
    </location>
</feature>
<feature type="compositionally biased region" description="Polar residues" evidence="1">
    <location>
        <begin position="573"/>
        <end position="585"/>
    </location>
</feature>
<comment type="caution">
    <text evidence="2">The sequence shown here is derived from an EMBL/GenBank/DDBJ whole genome shotgun (WGS) entry which is preliminary data.</text>
</comment>
<evidence type="ECO:0000256" key="1">
    <source>
        <dbReference type="SAM" id="MobiDB-lite"/>
    </source>
</evidence>
<gene>
    <name evidence="2" type="ORF">HDK90DRAFT_557218</name>
</gene>
<accession>A0ABR1YFU4</accession>
<evidence type="ECO:0000313" key="2">
    <source>
        <dbReference type="EMBL" id="KAK8228920.1"/>
    </source>
</evidence>
<feature type="region of interest" description="Disordered" evidence="1">
    <location>
        <begin position="719"/>
        <end position="743"/>
    </location>
</feature>
<feature type="compositionally biased region" description="Basic residues" evidence="1">
    <location>
        <begin position="34"/>
        <end position="55"/>
    </location>
</feature>
<proteinExistence type="predicted"/>
<feature type="region of interest" description="Disordered" evidence="1">
    <location>
        <begin position="1019"/>
        <end position="1056"/>
    </location>
</feature>
<feature type="compositionally biased region" description="Polar residues" evidence="1">
    <location>
        <begin position="277"/>
        <end position="300"/>
    </location>
</feature>
<feature type="compositionally biased region" description="Basic and acidic residues" evidence="1">
    <location>
        <begin position="94"/>
        <end position="105"/>
    </location>
</feature>
<reference evidence="2 3" key="1">
    <citation type="submission" date="2024-04" db="EMBL/GenBank/DDBJ databases">
        <title>Phyllosticta paracitricarpa is synonymous to the EU quarantine fungus P. citricarpa based on phylogenomic analyses.</title>
        <authorList>
            <consortium name="Lawrence Berkeley National Laboratory"/>
            <person name="Van Ingen-Buijs V.A."/>
            <person name="Van Westerhoven A.C."/>
            <person name="Haridas S."/>
            <person name="Skiadas P."/>
            <person name="Martin F."/>
            <person name="Groenewald J.Z."/>
            <person name="Crous P.W."/>
            <person name="Seidl M.F."/>
        </authorList>
    </citation>
    <scope>NUCLEOTIDE SEQUENCE [LARGE SCALE GENOMIC DNA]</scope>
    <source>
        <strain evidence="2 3">CBS 123374</strain>
    </source>
</reference>
<feature type="compositionally biased region" description="Polar residues" evidence="1">
    <location>
        <begin position="459"/>
        <end position="476"/>
    </location>
</feature>
<evidence type="ECO:0000313" key="3">
    <source>
        <dbReference type="Proteomes" id="UP001492380"/>
    </source>
</evidence>
<feature type="region of interest" description="Disordered" evidence="1">
    <location>
        <begin position="1"/>
        <end position="204"/>
    </location>
</feature>